<keyword evidence="1 6" id="KW-0963">Cytoplasm</keyword>
<keyword evidence="3 6" id="KW-0540">Nuclease</keyword>
<evidence type="ECO:0000256" key="4">
    <source>
        <dbReference type="ARBA" id="ARBA00022759"/>
    </source>
</evidence>
<name>A0A076LB45_9EURY</name>
<evidence type="ECO:0000256" key="2">
    <source>
        <dbReference type="ARBA" id="ARBA00022694"/>
    </source>
</evidence>
<comment type="subunit">
    <text evidence="6">Consists of a catalytic RNA component and at least 4-5 protein subunits.</text>
</comment>
<comment type="catalytic activity">
    <reaction evidence="6">
        <text>Endonucleolytic cleavage of RNA, removing 5'-extranucleotides from tRNA precursor.</text>
        <dbReference type="EC" id="3.1.26.5"/>
    </reaction>
</comment>
<evidence type="ECO:0000256" key="6">
    <source>
        <dbReference type="HAMAP-Rule" id="MF_00756"/>
    </source>
</evidence>
<gene>
    <name evidence="6" type="primary">rnp3</name>
    <name evidence="7" type="ORF">JH146_0707</name>
</gene>
<organism evidence="7 8">
    <name type="scientific">Methanocaldococcus bathoardescens</name>
    <dbReference type="NCBI Taxonomy" id="1301915"/>
    <lineage>
        <taxon>Archaea</taxon>
        <taxon>Methanobacteriati</taxon>
        <taxon>Methanobacteriota</taxon>
        <taxon>Methanomada group</taxon>
        <taxon>Methanococci</taxon>
        <taxon>Methanococcales</taxon>
        <taxon>Methanocaldococcaceae</taxon>
        <taxon>Methanocaldococcus</taxon>
    </lineage>
</organism>
<dbReference type="EMBL" id="CP009149">
    <property type="protein sequence ID" value="AIJ05555.1"/>
    <property type="molecule type" value="Genomic_DNA"/>
</dbReference>
<dbReference type="NCBIfam" id="NF046108">
    <property type="entry name" value="RNaseP3Mthcoc"/>
    <property type="match status" value="1"/>
</dbReference>
<accession>A0A076LB45</accession>
<dbReference type="GO" id="GO:0001682">
    <property type="term" value="P:tRNA 5'-leader removal"/>
    <property type="evidence" value="ECO:0007669"/>
    <property type="project" value="UniProtKB-UniRule"/>
</dbReference>
<dbReference type="HAMAP" id="MF_00756">
    <property type="entry name" value="RNase_P_3"/>
    <property type="match status" value="1"/>
</dbReference>
<keyword evidence="8" id="KW-1185">Reference proteome</keyword>
<dbReference type="Pfam" id="PF01876">
    <property type="entry name" value="RNase_P_p30"/>
    <property type="match status" value="1"/>
</dbReference>
<dbReference type="STRING" id="1301915.JH146_0707"/>
<dbReference type="InterPro" id="IPR023539">
    <property type="entry name" value="RNase_P_comp-3_arc"/>
</dbReference>
<dbReference type="GO" id="GO:0005737">
    <property type="term" value="C:cytoplasm"/>
    <property type="evidence" value="ECO:0007669"/>
    <property type="project" value="UniProtKB-SubCell"/>
</dbReference>
<dbReference type="AlphaFoldDB" id="A0A076LB45"/>
<evidence type="ECO:0000313" key="7">
    <source>
        <dbReference type="EMBL" id="AIJ05555.1"/>
    </source>
</evidence>
<comment type="subcellular location">
    <subcellularLocation>
        <location evidence="6">Cytoplasm</location>
    </subcellularLocation>
</comment>
<comment type="similarity">
    <text evidence="6">Belongs to the eukaryotic/archaeal RNase P protein component 3 family.</text>
</comment>
<proteinExistence type="inferred from homology"/>
<keyword evidence="2 6" id="KW-0819">tRNA processing</keyword>
<dbReference type="RefSeq" id="WP_048201725.1">
    <property type="nucleotide sequence ID" value="NZ_CP009149.1"/>
</dbReference>
<keyword evidence="5 6" id="KW-0378">Hydrolase</keyword>
<dbReference type="InterPro" id="IPR016195">
    <property type="entry name" value="Pol/histidinol_Pase-like"/>
</dbReference>
<comment type="function">
    <text evidence="6">Part of ribonuclease P, a protein complex that generates mature tRNA molecules by cleaving their 5'-ends.</text>
</comment>
<dbReference type="SUPFAM" id="SSF89550">
    <property type="entry name" value="PHP domain-like"/>
    <property type="match status" value="1"/>
</dbReference>
<sequence length="231" mass="27253">MRIDINRIENEEEIKLLKELKWNGFVFYQYDDEFDKDKYEEVKVIGENYKLKVYSGVKIKAESPKELRNKVKKFRDKCHIILVEGGILKINRAAVEMHDVDILSTPELGRKDSGIDHVLARLASNHRVAIEINLKNLLNKDGYERARTLIFFRNNLKLAKKFDVPVVICTDAENKYQIKNPYDLRAFLNTLIEPIYAKKIMETAYKICDFRDYLMRDNVVRYGVEIIKDEE</sequence>
<protein>
    <recommendedName>
        <fullName evidence="6">Ribonuclease P protein component 3</fullName>
        <shortName evidence="6">RNase P component 3</shortName>
        <ecNumber evidence="6">3.1.26.5</ecNumber>
    </recommendedName>
    <alternativeName>
        <fullName evidence="6">Rpp30</fullName>
    </alternativeName>
</protein>
<dbReference type="GeneID" id="24891310"/>
<dbReference type="GO" id="GO:0030677">
    <property type="term" value="C:ribonuclease P complex"/>
    <property type="evidence" value="ECO:0007669"/>
    <property type="project" value="UniProtKB-UniRule"/>
</dbReference>
<reference evidence="7 8" key="1">
    <citation type="journal article" date="2015" name="Int. J. Syst. Evol. Microbiol.">
        <title>M ethanocaldococcus bathoardescens sp. nov., a hyperthermophilic methanogen isolated from a volcanically active deep-sea hydrothermal vent.</title>
        <authorList>
            <person name="Stewart L.C."/>
            <person name="Jung J.H."/>
            <person name="Kim Y.T."/>
            <person name="Kwon S.W."/>
            <person name="Park C.S."/>
            <person name="Holden J.F."/>
        </authorList>
    </citation>
    <scope>NUCLEOTIDE SEQUENCE [LARGE SCALE GENOMIC DNA]</scope>
    <source>
        <strain evidence="7 8">JH146</strain>
    </source>
</reference>
<keyword evidence="4 6" id="KW-0255">Endonuclease</keyword>
<dbReference type="OrthoDB" id="85765at2157"/>
<dbReference type="HOGENOM" id="CLU_074509_0_0_2"/>
<dbReference type="InterPro" id="IPR002738">
    <property type="entry name" value="RNase_P_p30"/>
</dbReference>
<evidence type="ECO:0000256" key="5">
    <source>
        <dbReference type="ARBA" id="ARBA00022801"/>
    </source>
</evidence>
<dbReference type="Gene3D" id="3.20.20.140">
    <property type="entry name" value="Metal-dependent hydrolases"/>
    <property type="match status" value="1"/>
</dbReference>
<dbReference type="EC" id="3.1.26.5" evidence="6"/>
<evidence type="ECO:0000313" key="8">
    <source>
        <dbReference type="Proteomes" id="UP000028781"/>
    </source>
</evidence>
<dbReference type="Proteomes" id="UP000028781">
    <property type="component" value="Chromosome"/>
</dbReference>
<dbReference type="GO" id="GO:0004526">
    <property type="term" value="F:ribonuclease P activity"/>
    <property type="evidence" value="ECO:0007669"/>
    <property type="project" value="UniProtKB-UniRule"/>
</dbReference>
<dbReference type="KEGG" id="mjh:JH146_0707"/>
<evidence type="ECO:0000256" key="1">
    <source>
        <dbReference type="ARBA" id="ARBA00022490"/>
    </source>
</evidence>
<evidence type="ECO:0000256" key="3">
    <source>
        <dbReference type="ARBA" id="ARBA00022722"/>
    </source>
</evidence>